<evidence type="ECO:0000313" key="2">
    <source>
        <dbReference type="Proteomes" id="UP000004923"/>
    </source>
</evidence>
<dbReference type="AlphaFoldDB" id="E8LE97"/>
<dbReference type="HOGENOM" id="CLU_1485075_0_0_9"/>
<evidence type="ECO:0000313" key="1">
    <source>
        <dbReference type="EMBL" id="EFY04841.1"/>
    </source>
</evidence>
<reference evidence="1 2" key="1">
    <citation type="submission" date="2011-01" db="EMBL/GenBank/DDBJ databases">
        <authorList>
            <person name="Weinstock G."/>
            <person name="Sodergren E."/>
            <person name="Clifton S."/>
            <person name="Fulton L."/>
            <person name="Fulton B."/>
            <person name="Courtney L."/>
            <person name="Fronick C."/>
            <person name="Harrison M."/>
            <person name="Strong C."/>
            <person name="Farmer C."/>
            <person name="Delahaunty K."/>
            <person name="Markovic C."/>
            <person name="Hall O."/>
            <person name="Minx P."/>
            <person name="Tomlinson C."/>
            <person name="Mitreva M."/>
            <person name="Hou S."/>
            <person name="Chen J."/>
            <person name="Wollam A."/>
            <person name="Pepin K.H."/>
            <person name="Johnson M."/>
            <person name="Bhonagiri V."/>
            <person name="Zhang X."/>
            <person name="Suruliraj S."/>
            <person name="Warren W."/>
            <person name="Chinwalla A."/>
            <person name="Mardis E.R."/>
            <person name="Wilson R.K."/>
        </authorList>
    </citation>
    <scope>NUCLEOTIDE SEQUENCE [LARGE SCALE GENOMIC DNA]</scope>
    <source>
        <strain evidence="1 2">YIT 12067</strain>
    </source>
</reference>
<dbReference type="RefSeq" id="WP_009145540.1">
    <property type="nucleotide sequence ID" value="NZ_GL830885.1"/>
</dbReference>
<comment type="caution">
    <text evidence="1">The sequence shown here is derived from an EMBL/GenBank/DDBJ whole genome shotgun (WGS) entry which is preliminary data.</text>
</comment>
<organism evidence="1 2">
    <name type="scientific">Phascolarctobacterium succinatutens YIT 12067</name>
    <dbReference type="NCBI Taxonomy" id="626939"/>
    <lineage>
        <taxon>Bacteria</taxon>
        <taxon>Bacillati</taxon>
        <taxon>Bacillota</taxon>
        <taxon>Negativicutes</taxon>
        <taxon>Acidaminococcales</taxon>
        <taxon>Acidaminococcaceae</taxon>
        <taxon>Phascolarctobacterium</taxon>
    </lineage>
</organism>
<sequence length="182" mass="21155">MQYSTEFCHTRHCDRHRKELAKITNQPNKIHNAERYTPKELKELILAAQAADEKAIESLCETFKPLILKESHYPSIFDILGEDAVNTAWVIFLQFIKKYNGNDFVHLPGLIQCHLRYELMHAACRQNYCSKETSLEKALEYLGYSPLDAPTFNMALKQAMTRLTDKEQIVLHLNRTLCQGHF</sequence>
<feature type="non-terminal residue" evidence="1">
    <location>
        <position position="182"/>
    </location>
</feature>
<dbReference type="EMBL" id="AEVN01000047">
    <property type="protein sequence ID" value="EFY04841.1"/>
    <property type="molecule type" value="Genomic_DNA"/>
</dbReference>
<gene>
    <name evidence="1" type="ORF">HMPREF9443_01175</name>
</gene>
<dbReference type="Proteomes" id="UP000004923">
    <property type="component" value="Unassembled WGS sequence"/>
</dbReference>
<keyword evidence="2" id="KW-1185">Reference proteome</keyword>
<accession>E8LE97</accession>
<protein>
    <submittedName>
        <fullName evidence="1">Uncharacterized protein</fullName>
    </submittedName>
</protein>
<proteinExistence type="predicted"/>
<name>E8LE97_9FIRM</name>